<protein>
    <submittedName>
        <fullName evidence="2">Uncharacterized protein</fullName>
    </submittedName>
</protein>
<feature type="region of interest" description="Disordered" evidence="1">
    <location>
        <begin position="31"/>
        <end position="54"/>
    </location>
</feature>
<sequence length="84" mass="9607">MSALKGLERLGDRLTYQHCRSKHACCYQNMKSSHNRATRTSRKEAGSEGNRGRSFTQEIPGCFLTKYEAQLTFDLVLISSFHHI</sequence>
<comment type="caution">
    <text evidence="2">The sequence shown here is derived from an EMBL/GenBank/DDBJ whole genome shotgun (WGS) entry which is preliminary data.</text>
</comment>
<dbReference type="Proteomes" id="UP001153269">
    <property type="component" value="Unassembled WGS sequence"/>
</dbReference>
<name>A0A9N7VPJ3_PLEPL</name>
<evidence type="ECO:0000313" key="2">
    <source>
        <dbReference type="EMBL" id="CAB1456036.1"/>
    </source>
</evidence>
<dbReference type="EMBL" id="CADEAL010004282">
    <property type="protein sequence ID" value="CAB1456036.1"/>
    <property type="molecule type" value="Genomic_DNA"/>
</dbReference>
<organism evidence="2 3">
    <name type="scientific">Pleuronectes platessa</name>
    <name type="common">European plaice</name>
    <dbReference type="NCBI Taxonomy" id="8262"/>
    <lineage>
        <taxon>Eukaryota</taxon>
        <taxon>Metazoa</taxon>
        <taxon>Chordata</taxon>
        <taxon>Craniata</taxon>
        <taxon>Vertebrata</taxon>
        <taxon>Euteleostomi</taxon>
        <taxon>Actinopterygii</taxon>
        <taxon>Neopterygii</taxon>
        <taxon>Teleostei</taxon>
        <taxon>Neoteleostei</taxon>
        <taxon>Acanthomorphata</taxon>
        <taxon>Carangaria</taxon>
        <taxon>Pleuronectiformes</taxon>
        <taxon>Pleuronectoidei</taxon>
        <taxon>Pleuronectidae</taxon>
        <taxon>Pleuronectes</taxon>
    </lineage>
</organism>
<accession>A0A9N7VPJ3</accession>
<keyword evidence="3" id="KW-1185">Reference proteome</keyword>
<proteinExistence type="predicted"/>
<dbReference type="AlphaFoldDB" id="A0A9N7VPJ3"/>
<reference evidence="2" key="1">
    <citation type="submission" date="2020-03" db="EMBL/GenBank/DDBJ databases">
        <authorList>
            <person name="Weist P."/>
        </authorList>
    </citation>
    <scope>NUCLEOTIDE SEQUENCE</scope>
</reference>
<gene>
    <name evidence="2" type="ORF">PLEPLA_LOCUS43817</name>
</gene>
<evidence type="ECO:0000313" key="3">
    <source>
        <dbReference type="Proteomes" id="UP001153269"/>
    </source>
</evidence>
<evidence type="ECO:0000256" key="1">
    <source>
        <dbReference type="SAM" id="MobiDB-lite"/>
    </source>
</evidence>